<dbReference type="GO" id="GO:0008610">
    <property type="term" value="P:lipid biosynthetic process"/>
    <property type="evidence" value="ECO:0007669"/>
    <property type="project" value="InterPro"/>
</dbReference>
<organism evidence="7 8">
    <name type="scientific">Candidatus Tokpelaia hoelldobleri</name>
    <dbReference type="NCBI Taxonomy" id="1902579"/>
    <lineage>
        <taxon>Bacteria</taxon>
        <taxon>Pseudomonadati</taxon>
        <taxon>Pseudomonadota</taxon>
        <taxon>Alphaproteobacteria</taxon>
        <taxon>Hyphomicrobiales</taxon>
        <taxon>Candidatus Tokpelaia</taxon>
    </lineage>
</organism>
<dbReference type="PANTHER" id="PTHR43667:SF1">
    <property type="entry name" value="CYCLOPROPANE-FATTY-ACYL-PHOSPHOLIPID SYNTHASE"/>
    <property type="match status" value="1"/>
</dbReference>
<dbReference type="Pfam" id="PF25371">
    <property type="entry name" value="DUF7884"/>
    <property type="match status" value="1"/>
</dbReference>
<evidence type="ECO:0000256" key="1">
    <source>
        <dbReference type="ARBA" id="ARBA00010815"/>
    </source>
</evidence>
<comment type="similarity">
    <text evidence="1">Belongs to the CFA/CMAS family.</text>
</comment>
<dbReference type="PANTHER" id="PTHR43667">
    <property type="entry name" value="CYCLOPROPANE-FATTY-ACYL-PHOSPHOLIPID SYNTHASE"/>
    <property type="match status" value="1"/>
</dbReference>
<name>A0A1U9JTL9_9HYPH</name>
<dbReference type="EMBL" id="CP017315">
    <property type="protein sequence ID" value="AQS41209.1"/>
    <property type="molecule type" value="Genomic_DNA"/>
</dbReference>
<sequence>MYSLLNAYLARMIHRGNLSITDMQGVTWRYGDDSGEPLHIKINGKKWERAIALDPALKLGEAYMHSGFDFVQGDIYGLLALVFENSGTNAETAPWMRLWQATPSHSKRLMQMNTLRRSSSNVQRHYDLSGKLYDLFLDSDRQYSCGYFEKPDDTLEQAQLAKKRHLAAKLCLKEGQKLLDIGCGWGGLGLYMARQFKADVTGVTLSHEQHEIAESRAQAAGLREHCRFLLQDYRLLASPFDRIVSVGMFEHVGIGHYREYFAHVKRLLKPDGIFVLHSIGRSGVPYATNPFIRKYIFPGGYIPSLSEVLPVIEKSGLVITDIEILRLHYAQTLKLWREAFMRNRETAKALYDEAFCRMWEFYLAASESSFRWQEMMVFQIQLAHKQDAVPLTRDYTYEAEGRWRKTDSGT</sequence>
<dbReference type="Gene3D" id="3.40.50.150">
    <property type="entry name" value="Vaccinia Virus protein VP39"/>
    <property type="match status" value="1"/>
</dbReference>
<dbReference type="GO" id="GO:0008168">
    <property type="term" value="F:methyltransferase activity"/>
    <property type="evidence" value="ECO:0007669"/>
    <property type="project" value="UniProtKB-KW"/>
</dbReference>
<dbReference type="Proteomes" id="UP000188912">
    <property type="component" value="Chromosome"/>
</dbReference>
<dbReference type="CDD" id="cd02440">
    <property type="entry name" value="AdoMet_MTases"/>
    <property type="match status" value="1"/>
</dbReference>
<evidence type="ECO:0000256" key="2">
    <source>
        <dbReference type="ARBA" id="ARBA00022603"/>
    </source>
</evidence>
<dbReference type="Pfam" id="PF02353">
    <property type="entry name" value="CMAS"/>
    <property type="match status" value="1"/>
</dbReference>
<dbReference type="SUPFAM" id="SSF53335">
    <property type="entry name" value="S-adenosyl-L-methionine-dependent methyltransferases"/>
    <property type="match status" value="1"/>
</dbReference>
<evidence type="ECO:0000259" key="6">
    <source>
        <dbReference type="Pfam" id="PF25371"/>
    </source>
</evidence>
<keyword evidence="8" id="KW-1185">Reference proteome</keyword>
<accession>A0A1U9JTL9</accession>
<dbReference type="PIRSF" id="PIRSF003085">
    <property type="entry name" value="CMAS"/>
    <property type="match status" value="1"/>
</dbReference>
<keyword evidence="5" id="KW-0443">Lipid metabolism</keyword>
<feature type="domain" description="DUF7884" evidence="6">
    <location>
        <begin position="23"/>
        <end position="88"/>
    </location>
</feature>
<evidence type="ECO:0000313" key="7">
    <source>
        <dbReference type="EMBL" id="AQS41209.1"/>
    </source>
</evidence>
<evidence type="ECO:0000256" key="5">
    <source>
        <dbReference type="ARBA" id="ARBA00023098"/>
    </source>
</evidence>
<evidence type="ECO:0000256" key="4">
    <source>
        <dbReference type="ARBA" id="ARBA00022691"/>
    </source>
</evidence>
<dbReference type="InterPro" id="IPR029063">
    <property type="entry name" value="SAM-dependent_MTases_sf"/>
</dbReference>
<evidence type="ECO:0000313" key="8">
    <source>
        <dbReference type="Proteomes" id="UP000188912"/>
    </source>
</evidence>
<gene>
    <name evidence="7" type="ORF">BHV28_04980</name>
</gene>
<dbReference type="AlphaFoldDB" id="A0A1U9JTL9"/>
<reference evidence="7 8" key="1">
    <citation type="journal article" date="2010" name="Science">
        <title>Genomic comparison of the ants Camponotus floridanus and Harpegnathos saltator.</title>
        <authorList>
            <person name="Bonasio R."/>
            <person name="Zhang G."/>
            <person name="Ye C."/>
            <person name="Mutti N.S."/>
            <person name="Fang X."/>
            <person name="Qin N."/>
            <person name="Donahue G."/>
            <person name="Yang P."/>
            <person name="Li Q."/>
            <person name="Li C."/>
            <person name="Zhang P."/>
            <person name="Huang Z."/>
            <person name="Berger S.L."/>
            <person name="Reinberg D."/>
            <person name="Wang J."/>
            <person name="Liebig J."/>
        </authorList>
    </citation>
    <scope>NUCLEOTIDE SEQUENCE [LARGE SCALE GENOMIC DNA]</scope>
    <source>
        <strain evidence="7 8">Hsal</strain>
    </source>
</reference>
<dbReference type="STRING" id="1902579.BHV28_04980"/>
<dbReference type="InterPro" id="IPR050723">
    <property type="entry name" value="CFA/CMAS"/>
</dbReference>
<reference evidence="7 8" key="2">
    <citation type="journal article" date="2016" name="Sci. Rep.">
        <title>The genome of Rhizobiales bacteria in predatory ants reveals urease gene functions but no genes for nitrogen fixation.</title>
        <authorList>
            <person name="Neuvonen M.M."/>
            <person name="Tamarit D."/>
            <person name="Naslund K."/>
            <person name="Liebig J."/>
            <person name="Feldhaar H."/>
            <person name="Moran N.A."/>
            <person name="Guy L."/>
            <person name="Andersson S.G."/>
        </authorList>
    </citation>
    <scope>NUCLEOTIDE SEQUENCE [LARGE SCALE GENOMIC DNA]</scope>
    <source>
        <strain evidence="7 8">Hsal</strain>
    </source>
</reference>
<keyword evidence="3" id="KW-0808">Transferase</keyword>
<keyword evidence="2" id="KW-0489">Methyltransferase</keyword>
<evidence type="ECO:0000256" key="3">
    <source>
        <dbReference type="ARBA" id="ARBA00022679"/>
    </source>
</evidence>
<dbReference type="KEGG" id="thd:BHV28_04980"/>
<protein>
    <submittedName>
        <fullName evidence="7">Cyclopropane-fatty-acyl-phospholipid synthase</fullName>
    </submittedName>
</protein>
<dbReference type="InterPro" id="IPR003333">
    <property type="entry name" value="CMAS"/>
</dbReference>
<dbReference type="GO" id="GO:0032259">
    <property type="term" value="P:methylation"/>
    <property type="evidence" value="ECO:0007669"/>
    <property type="project" value="UniProtKB-KW"/>
</dbReference>
<keyword evidence="4" id="KW-0949">S-adenosyl-L-methionine</keyword>
<proteinExistence type="inferred from homology"/>
<dbReference type="InterPro" id="IPR057206">
    <property type="entry name" value="DUF7884"/>
</dbReference>